<evidence type="ECO:0000256" key="1">
    <source>
        <dbReference type="SAM" id="Phobius"/>
    </source>
</evidence>
<keyword evidence="1" id="KW-1133">Transmembrane helix</keyword>
<reference evidence="2 3" key="1">
    <citation type="submission" date="2017-02" db="EMBL/GenBank/DDBJ databases">
        <authorList>
            <person name="Peterson S.W."/>
        </authorList>
    </citation>
    <scope>NUCLEOTIDE SEQUENCE [LARGE SCALE GENOMIC DNA]</scope>
    <source>
        <strain evidence="2 3">ATCC 27749</strain>
    </source>
</reference>
<evidence type="ECO:0000313" key="3">
    <source>
        <dbReference type="Proteomes" id="UP000190286"/>
    </source>
</evidence>
<organism evidence="2 3">
    <name type="scientific">Gemmiger formicilis</name>
    <dbReference type="NCBI Taxonomy" id="745368"/>
    <lineage>
        <taxon>Bacteria</taxon>
        <taxon>Bacillati</taxon>
        <taxon>Bacillota</taxon>
        <taxon>Clostridia</taxon>
        <taxon>Eubacteriales</taxon>
        <taxon>Gemmiger</taxon>
    </lineage>
</organism>
<accession>A0A1T4W6J3</accession>
<keyword evidence="3" id="KW-1185">Reference proteome</keyword>
<proteinExistence type="predicted"/>
<evidence type="ECO:0000313" key="2">
    <source>
        <dbReference type="EMBL" id="SKA72856.1"/>
    </source>
</evidence>
<dbReference type="EMBL" id="FUYF01000001">
    <property type="protein sequence ID" value="SKA72856.1"/>
    <property type="molecule type" value="Genomic_DNA"/>
</dbReference>
<sequence>MAVLVALAQLGGLSIDVVGGMGGAAGLPGSLALGAERWLLGRVGVIGLVFRFVVCLLCVCLIAVGVGVVVVSVSVVGLTAVAAEPVVVFCRRCGHAWVVSVIAGDVSGSVSLQGTRMWL</sequence>
<protein>
    <submittedName>
        <fullName evidence="2">Uncharacterized protein</fullName>
    </submittedName>
</protein>
<gene>
    <name evidence="2" type="ORF">SAMN02745178_00019</name>
</gene>
<dbReference type="Proteomes" id="UP000190286">
    <property type="component" value="Unassembled WGS sequence"/>
</dbReference>
<dbReference type="AlphaFoldDB" id="A0A1T4W6J3"/>
<keyword evidence="1" id="KW-0472">Membrane</keyword>
<name>A0A1T4W6J3_9FIRM</name>
<feature type="transmembrane region" description="Helical" evidence="1">
    <location>
        <begin position="48"/>
        <end position="81"/>
    </location>
</feature>
<keyword evidence="1" id="KW-0812">Transmembrane</keyword>